<dbReference type="SMART" id="SM00129">
    <property type="entry name" value="KISc"/>
    <property type="match status" value="1"/>
</dbReference>
<dbReference type="AlphaFoldDB" id="A0A4Z1TAW0"/>
<dbReference type="InterPro" id="IPR001752">
    <property type="entry name" value="Kinesin_motor_dom"/>
</dbReference>
<dbReference type="GO" id="GO:0003777">
    <property type="term" value="F:microtubule motor activity"/>
    <property type="evidence" value="ECO:0007669"/>
    <property type="project" value="InterPro"/>
</dbReference>
<comment type="caution">
    <text evidence="9">The sequence shown here is derived from an EMBL/GenBank/DDBJ whole genome shotgun (WGS) entry which is preliminary data.</text>
</comment>
<evidence type="ECO:0000256" key="4">
    <source>
        <dbReference type="ARBA" id="ARBA00023175"/>
    </source>
</evidence>
<dbReference type="PANTHER" id="PTHR47968">
    <property type="entry name" value="CENTROMERE PROTEIN E"/>
    <property type="match status" value="1"/>
</dbReference>
<gene>
    <name evidence="9" type="ORF">GMRT_16323</name>
</gene>
<protein>
    <recommendedName>
        <fullName evidence="6">Kinesin-like protein</fullName>
    </recommendedName>
</protein>
<dbReference type="OrthoDB" id="3176171at2759"/>
<dbReference type="InterPro" id="IPR027640">
    <property type="entry name" value="Kinesin-like_fam"/>
</dbReference>
<feature type="domain" description="Kinesin motor" evidence="8">
    <location>
        <begin position="6"/>
        <end position="338"/>
    </location>
</feature>
<dbReference type="InterPro" id="IPR027417">
    <property type="entry name" value="P-loop_NTPase"/>
</dbReference>
<keyword evidence="10" id="KW-1185">Reference proteome</keyword>
<dbReference type="EMBL" id="VDLU01000001">
    <property type="protein sequence ID" value="TNJ29669.1"/>
    <property type="molecule type" value="Genomic_DNA"/>
</dbReference>
<comment type="similarity">
    <text evidence="5 6">Belongs to the TRAFAC class myosin-kinesin ATPase superfamily. Kinesin family.</text>
</comment>
<dbReference type="Proteomes" id="UP000315496">
    <property type="component" value="Chromosome 1"/>
</dbReference>
<feature type="coiled-coil region" evidence="7">
    <location>
        <begin position="347"/>
        <end position="374"/>
    </location>
</feature>
<organism evidence="9 10">
    <name type="scientific">Giardia muris</name>
    <dbReference type="NCBI Taxonomy" id="5742"/>
    <lineage>
        <taxon>Eukaryota</taxon>
        <taxon>Metamonada</taxon>
        <taxon>Diplomonadida</taxon>
        <taxon>Hexamitidae</taxon>
        <taxon>Giardiinae</taxon>
        <taxon>Giardia</taxon>
    </lineage>
</organism>
<keyword evidence="6" id="KW-0493">Microtubule</keyword>
<sequence>MTNSERIVVVVRVRPPKQGEETAPWEYRPQVLLLNDSQMSTLQFSYSAVYGPGSATQDIYDSHVNPFIARVLEGFNCTVFAYGQSSSGKSYTMFGDCFTGRLTPGLIPLAVENLFKQIKQSPARRFIVRLSYSELYNEDLKDLLQGTKVSIQVRETKDGFLITGAREIVVHSLDEVLQYIRFGNKKREVASTELNEVSSRSHAIFRLIVESVATSDITEEKLATIESFSSIDISQRCATFTLVDLAGSERLMKTQAKGDRLKEANNINLSLLTLGKVFEALVEKRGHVPYRDSRLTRILQPSLGGNAMTLMIACVTPSVEHLDETLNTLRYAQRASSVMNKVRPNEAITLKDQYNQLLQENKALREMVEYLKGELAHFERVRDCARTDETDQVSEPSLKCILTPLNPSVLVSSCSETCAASPVTKVDHGTSPMDSVLLKPVTESIALGSSVIPLTFSAIDSQAEVARSAQLLKSEFTTDLLQNLSSDFHLLSILLEKDIGVQTSLLNNSMASLKRSLSRSQKPIDISTEASQLQDTLLTSFKKGVEDGLDTVLSQTERVLDQVGENKELTAIIEAQQEEIRHLQTIHTEVTYKLEELLLEVATFYKLLQTSSISQVVERFLLVLEDLRATKLRGDDLKRKHEAFYLTIQEKYVSREEFEERENEISLLMSQNDNLKILVQTSEQTNQGLVNTLEALERATKEKDAEIIRLTEGTKHLKKSAETALLKLRDAAKEREQKLLRSSARQIAKLQKYRAMVEQFTRQHNLELPPAPTDEVTDADVERLIQEAIAGDTS</sequence>
<keyword evidence="1 5" id="KW-0547">Nucleotide-binding</keyword>
<keyword evidence="4 5" id="KW-0505">Motor protein</keyword>
<name>A0A4Z1TAW0_GIAMU</name>
<dbReference type="CDD" id="cd00106">
    <property type="entry name" value="KISc"/>
    <property type="match status" value="1"/>
</dbReference>
<dbReference type="PRINTS" id="PR00380">
    <property type="entry name" value="KINESINHEAVY"/>
</dbReference>
<feature type="coiled-coil region" evidence="7">
    <location>
        <begin position="679"/>
        <end position="738"/>
    </location>
</feature>
<dbReference type="Gene3D" id="3.40.850.10">
    <property type="entry name" value="Kinesin motor domain"/>
    <property type="match status" value="1"/>
</dbReference>
<proteinExistence type="inferred from homology"/>
<evidence type="ECO:0000256" key="1">
    <source>
        <dbReference type="ARBA" id="ARBA00022741"/>
    </source>
</evidence>
<feature type="binding site" evidence="5">
    <location>
        <begin position="83"/>
        <end position="90"/>
    </location>
    <ligand>
        <name>ATP</name>
        <dbReference type="ChEBI" id="CHEBI:30616"/>
    </ligand>
</feature>
<dbReference type="PANTHER" id="PTHR47968:SF75">
    <property type="entry name" value="CENTROMERE-ASSOCIATED PROTEIN E"/>
    <property type="match status" value="1"/>
</dbReference>
<dbReference type="InterPro" id="IPR036961">
    <property type="entry name" value="Kinesin_motor_dom_sf"/>
</dbReference>
<evidence type="ECO:0000256" key="6">
    <source>
        <dbReference type="RuleBase" id="RU000394"/>
    </source>
</evidence>
<evidence type="ECO:0000256" key="5">
    <source>
        <dbReference type="PROSITE-ProRule" id="PRU00283"/>
    </source>
</evidence>
<dbReference type="Pfam" id="PF00225">
    <property type="entry name" value="Kinesin"/>
    <property type="match status" value="1"/>
</dbReference>
<dbReference type="PROSITE" id="PS50067">
    <property type="entry name" value="KINESIN_MOTOR_2"/>
    <property type="match status" value="1"/>
</dbReference>
<evidence type="ECO:0000313" key="10">
    <source>
        <dbReference type="Proteomes" id="UP000315496"/>
    </source>
</evidence>
<evidence type="ECO:0000256" key="2">
    <source>
        <dbReference type="ARBA" id="ARBA00022840"/>
    </source>
</evidence>
<dbReference type="GO" id="GO:0005524">
    <property type="term" value="F:ATP binding"/>
    <property type="evidence" value="ECO:0007669"/>
    <property type="project" value="UniProtKB-UniRule"/>
</dbReference>
<dbReference type="GO" id="GO:0005874">
    <property type="term" value="C:microtubule"/>
    <property type="evidence" value="ECO:0007669"/>
    <property type="project" value="UniProtKB-KW"/>
</dbReference>
<accession>A0A4Z1TAW0</accession>
<evidence type="ECO:0000313" key="9">
    <source>
        <dbReference type="EMBL" id="TNJ29669.1"/>
    </source>
</evidence>
<dbReference type="VEuPathDB" id="GiardiaDB:GMRT_16323"/>
<dbReference type="PROSITE" id="PS00411">
    <property type="entry name" value="KINESIN_MOTOR_1"/>
    <property type="match status" value="1"/>
</dbReference>
<dbReference type="GO" id="GO:0008017">
    <property type="term" value="F:microtubule binding"/>
    <property type="evidence" value="ECO:0007669"/>
    <property type="project" value="InterPro"/>
</dbReference>
<dbReference type="SUPFAM" id="SSF52540">
    <property type="entry name" value="P-loop containing nucleoside triphosphate hydrolases"/>
    <property type="match status" value="1"/>
</dbReference>
<evidence type="ECO:0000256" key="7">
    <source>
        <dbReference type="SAM" id="Coils"/>
    </source>
</evidence>
<keyword evidence="3 7" id="KW-0175">Coiled coil</keyword>
<evidence type="ECO:0000259" key="8">
    <source>
        <dbReference type="PROSITE" id="PS50067"/>
    </source>
</evidence>
<dbReference type="InterPro" id="IPR019821">
    <property type="entry name" value="Kinesin_motor_CS"/>
</dbReference>
<evidence type="ECO:0000256" key="3">
    <source>
        <dbReference type="ARBA" id="ARBA00023054"/>
    </source>
</evidence>
<dbReference type="GO" id="GO:0007018">
    <property type="term" value="P:microtubule-based movement"/>
    <property type="evidence" value="ECO:0007669"/>
    <property type="project" value="InterPro"/>
</dbReference>
<keyword evidence="2 5" id="KW-0067">ATP-binding</keyword>
<reference evidence="9 10" key="1">
    <citation type="submission" date="2019-05" db="EMBL/GenBank/DDBJ databases">
        <title>The compact genome of Giardia muris reveals important steps in the evolution of intestinal protozoan parasites.</title>
        <authorList>
            <person name="Xu F."/>
            <person name="Jimenez-Gonzalez A."/>
            <person name="Einarsson E."/>
            <person name="Astvaldsson A."/>
            <person name="Peirasmaki D."/>
            <person name="Eckmann L."/>
            <person name="Andersson J.O."/>
            <person name="Svard S.G."/>
            <person name="Jerlstrom-Hultqvist J."/>
        </authorList>
    </citation>
    <scope>NUCLEOTIDE SEQUENCE [LARGE SCALE GENOMIC DNA]</scope>
    <source>
        <strain evidence="9 10">Roberts-Thomson</strain>
    </source>
</reference>